<dbReference type="AlphaFoldDB" id="A0A0H5QYZ3"/>
<protein>
    <submittedName>
        <fullName evidence="1">Uncharacterized protein</fullName>
    </submittedName>
</protein>
<accession>A0A0H5QYZ3</accession>
<evidence type="ECO:0000313" key="1">
    <source>
        <dbReference type="EMBL" id="CRZ06896.1"/>
    </source>
</evidence>
<name>A0A0H5QYZ3_9EUKA</name>
<dbReference type="EMBL" id="HACM01006454">
    <property type="protein sequence ID" value="CRZ06896.1"/>
    <property type="molecule type" value="Transcribed_RNA"/>
</dbReference>
<reference evidence="1" key="1">
    <citation type="submission" date="2015-04" db="EMBL/GenBank/DDBJ databases">
        <title>The genome sequence of the plant pathogenic Rhizarian Plasmodiophora brassicae reveals insights in its biotrophic life cycle and the origin of chitin synthesis.</title>
        <authorList>
            <person name="Schwelm A."/>
            <person name="Fogelqvist J."/>
            <person name="Knaust A."/>
            <person name="Julke S."/>
            <person name="Lilja T."/>
            <person name="Dhandapani V."/>
            <person name="Bonilla-Rosso G."/>
            <person name="Karlsson M."/>
            <person name="Shevchenko A."/>
            <person name="Choi S.R."/>
            <person name="Kim H.G."/>
            <person name="Park J.Y."/>
            <person name="Lim Y.P."/>
            <person name="Ludwig-Muller J."/>
            <person name="Dixelius C."/>
        </authorList>
    </citation>
    <scope>NUCLEOTIDE SEQUENCE</scope>
    <source>
        <tissue evidence="1">Potato root galls</tissue>
    </source>
</reference>
<proteinExistence type="predicted"/>
<organism evidence="1">
    <name type="scientific">Spongospora subterranea</name>
    <dbReference type="NCBI Taxonomy" id="70186"/>
    <lineage>
        <taxon>Eukaryota</taxon>
        <taxon>Sar</taxon>
        <taxon>Rhizaria</taxon>
        <taxon>Endomyxa</taxon>
        <taxon>Phytomyxea</taxon>
        <taxon>Plasmodiophorida</taxon>
        <taxon>Plasmodiophoridae</taxon>
        <taxon>Spongospora</taxon>
    </lineage>
</organism>
<sequence length="129" mass="14468">MGKRANMDVVPLHVVRGNWTPVMRDASDVDISYDGARIEKNGINHDIDRGDGRLFGRSPFRIPLARRGIGELQNRWKDCIHIAPDRLTRPEDLKAQSVGSVSNWNFSDHVPAVVLCHQSSSYWSTCVAS</sequence>